<evidence type="ECO:0000259" key="9">
    <source>
        <dbReference type="Pfam" id="PF02687"/>
    </source>
</evidence>
<feature type="domain" description="ABC3 transporter permease C-terminal" evidence="9">
    <location>
        <begin position="299"/>
        <end position="408"/>
    </location>
</feature>
<feature type="transmembrane region" description="Helical" evidence="8">
    <location>
        <begin position="426"/>
        <end position="449"/>
    </location>
</feature>
<name>A0ABS7UD43_9ACTN</name>
<dbReference type="PANTHER" id="PTHR30572">
    <property type="entry name" value="MEMBRANE COMPONENT OF TRANSPORTER-RELATED"/>
    <property type="match status" value="1"/>
</dbReference>
<organism evidence="10 11">
    <name type="scientific">Nocardioides mangrovi</name>
    <dbReference type="NCBI Taxonomy" id="2874580"/>
    <lineage>
        <taxon>Bacteria</taxon>
        <taxon>Bacillati</taxon>
        <taxon>Actinomycetota</taxon>
        <taxon>Actinomycetes</taxon>
        <taxon>Propionibacteriales</taxon>
        <taxon>Nocardioidaceae</taxon>
        <taxon>Nocardioides</taxon>
    </lineage>
</organism>
<gene>
    <name evidence="10" type="ORF">K8U61_11085</name>
</gene>
<feature type="transmembrane region" description="Helical" evidence="8">
    <location>
        <begin position="461"/>
        <end position="483"/>
    </location>
</feature>
<evidence type="ECO:0000313" key="11">
    <source>
        <dbReference type="Proteomes" id="UP000780875"/>
    </source>
</evidence>
<evidence type="ECO:0000256" key="5">
    <source>
        <dbReference type="ARBA" id="ARBA00023136"/>
    </source>
</evidence>
<evidence type="ECO:0000256" key="2">
    <source>
        <dbReference type="ARBA" id="ARBA00022475"/>
    </source>
</evidence>
<dbReference type="InterPro" id="IPR050250">
    <property type="entry name" value="Macrolide_Exporter_MacB"/>
</dbReference>
<reference evidence="10 11" key="1">
    <citation type="submission" date="2021-09" db="EMBL/GenBank/DDBJ databases">
        <title>Whole genome sequence of Nocardioides sp. GBK3QG-3.</title>
        <authorList>
            <person name="Tuo L."/>
        </authorList>
    </citation>
    <scope>NUCLEOTIDE SEQUENCE [LARGE SCALE GENOMIC DNA]</scope>
    <source>
        <strain evidence="10 11">GBK3QG-3</strain>
    </source>
</reference>
<sequence>MTRWRYRPGQALALVALAALVAACAVFAPLYDRAMQQALTRTTIDGAPVVASTVQLEASNSEDPTIPIPTPEQVADRLPADVRGDFLPPILGYGGDADVIPGQASDPIGSLLWRDGQCDHVTITDGRCPDAAGEVLVSAADAKNFDLEVGATTRVNGRLYQRGNSVLAKTVHLTVVGTYTQEPDDFWIGRLLTGASGTLSQGAGGPGHIQHDVWLTPRETFNSSGATAAVTSSWAGYRIDADQVGVDEVLDLGSVADELVSLPTPPGAAPVSVATGIGDLADNVSDQIDQSRVTVPLLMAQLGLLAVVVLWLVLLAVTEQRRPEVALAHLRGRGRRGARRLLLAELLPVTLAGLVPGLVLAVVAAWVARTVALPGDVPLELRLPVVLALVLAAGVLLGITVVASVRVAREPVSDLLRRVPPRQSTWALGAVDAVVVAGCGAVVVLFATGGLEGPVAMVAPALLAVVVGLLLAHLTTPTAGLLGRRQLRRGRLRLGVSILDAARSPATRRTVAIVTLASALAVFSADALLIGERNRADAAEQAAGAPLVADVQGNDLAAVRSALDEVDPDGTQVTPVVRVPQPDENAGETLGVLREGFTAVALFPGGAPDQDDWAQLAGPDVDPTVLTGRTFTAEATGATLTSVRVDGTPYPVTLGLDLATPSGEILHTSLGRFDGTSDRVDLSGTAPCADGCTITGLWVSSLPGATISGTVTIGALQVEPSGDAVPLGPAEGWTALNDPSSGSMKPSSTSEDQLTVKVDGQGASLLTMPNAWLPTEVPTLTTGSLPPGTSGTDYEITGLDGEKQLAVQVGTLDRVPASGRPTYVADLDTLQRGRVVASTDQIEVWFAADDDGLLDAVTSALHDRGVSIERTTTLADVRDGYDASAAAWSLQLAALVGALAILIALLVLVVSAASSWRLRARDLAALRMTGVPTRSIRAMAVAAQLPAVLLGIVAGTVCGLVGAHLVMPTVPLFAVDPEVSTLDLSTAWVAVVVAVAAALVVLGVGSVLIGRALAARSDVRRLREAGL</sequence>
<evidence type="ECO:0000256" key="6">
    <source>
        <dbReference type="ARBA" id="ARBA00038076"/>
    </source>
</evidence>
<feature type="transmembrane region" description="Helical" evidence="8">
    <location>
        <begin position="341"/>
        <end position="366"/>
    </location>
</feature>
<feature type="region of interest" description="Disordered" evidence="7">
    <location>
        <begin position="724"/>
        <end position="751"/>
    </location>
</feature>
<comment type="caution">
    <text evidence="10">The sequence shown here is derived from an EMBL/GenBank/DDBJ whole genome shotgun (WGS) entry which is preliminary data.</text>
</comment>
<dbReference type="RefSeq" id="WP_224123081.1">
    <property type="nucleotide sequence ID" value="NZ_JAIQZJ010000006.1"/>
</dbReference>
<feature type="transmembrane region" description="Helical" evidence="8">
    <location>
        <begin position="297"/>
        <end position="317"/>
    </location>
</feature>
<feature type="compositionally biased region" description="Low complexity" evidence="7">
    <location>
        <begin position="740"/>
        <end position="750"/>
    </location>
</feature>
<evidence type="ECO:0000256" key="4">
    <source>
        <dbReference type="ARBA" id="ARBA00022989"/>
    </source>
</evidence>
<keyword evidence="3 8" id="KW-0812">Transmembrane</keyword>
<evidence type="ECO:0000256" key="3">
    <source>
        <dbReference type="ARBA" id="ARBA00022692"/>
    </source>
</evidence>
<evidence type="ECO:0000256" key="1">
    <source>
        <dbReference type="ARBA" id="ARBA00004651"/>
    </source>
</evidence>
<evidence type="ECO:0000256" key="7">
    <source>
        <dbReference type="SAM" id="MobiDB-lite"/>
    </source>
</evidence>
<evidence type="ECO:0000256" key="8">
    <source>
        <dbReference type="SAM" id="Phobius"/>
    </source>
</evidence>
<dbReference type="PROSITE" id="PS51257">
    <property type="entry name" value="PROKAR_LIPOPROTEIN"/>
    <property type="match status" value="1"/>
</dbReference>
<feature type="transmembrane region" description="Helical" evidence="8">
    <location>
        <begin position="511"/>
        <end position="531"/>
    </location>
</feature>
<dbReference type="InterPro" id="IPR003838">
    <property type="entry name" value="ABC3_permease_C"/>
</dbReference>
<feature type="transmembrane region" description="Helical" evidence="8">
    <location>
        <begin position="939"/>
        <end position="967"/>
    </location>
</feature>
<feature type="domain" description="ABC3 transporter permease C-terminal" evidence="9">
    <location>
        <begin position="895"/>
        <end position="1012"/>
    </location>
</feature>
<keyword evidence="4 8" id="KW-1133">Transmembrane helix</keyword>
<feature type="transmembrane region" description="Helical" evidence="8">
    <location>
        <begin position="892"/>
        <end position="918"/>
    </location>
</feature>
<comment type="similarity">
    <text evidence="6">Belongs to the ABC-4 integral membrane protein family.</text>
</comment>
<proteinExistence type="inferred from homology"/>
<accession>A0ABS7UD43</accession>
<feature type="transmembrane region" description="Helical" evidence="8">
    <location>
        <begin position="386"/>
        <end position="405"/>
    </location>
</feature>
<evidence type="ECO:0000313" key="10">
    <source>
        <dbReference type="EMBL" id="MBZ5738707.1"/>
    </source>
</evidence>
<dbReference type="Proteomes" id="UP000780875">
    <property type="component" value="Unassembled WGS sequence"/>
</dbReference>
<protein>
    <recommendedName>
        <fullName evidence="9">ABC3 transporter permease C-terminal domain-containing protein</fullName>
    </recommendedName>
</protein>
<dbReference type="EMBL" id="JAIQZJ010000006">
    <property type="protein sequence ID" value="MBZ5738707.1"/>
    <property type="molecule type" value="Genomic_DNA"/>
</dbReference>
<keyword evidence="11" id="KW-1185">Reference proteome</keyword>
<comment type="subcellular location">
    <subcellularLocation>
        <location evidence="1">Cell membrane</location>
        <topology evidence="1">Multi-pass membrane protein</topology>
    </subcellularLocation>
</comment>
<dbReference type="PANTHER" id="PTHR30572:SF4">
    <property type="entry name" value="ABC TRANSPORTER PERMEASE YTRF"/>
    <property type="match status" value="1"/>
</dbReference>
<keyword evidence="5 8" id="KW-0472">Membrane</keyword>
<dbReference type="Pfam" id="PF02687">
    <property type="entry name" value="FtsX"/>
    <property type="match status" value="2"/>
</dbReference>
<keyword evidence="2" id="KW-1003">Cell membrane</keyword>
<feature type="transmembrane region" description="Helical" evidence="8">
    <location>
        <begin position="987"/>
        <end position="1014"/>
    </location>
</feature>